<evidence type="ECO:0000256" key="1">
    <source>
        <dbReference type="SAM" id="MobiDB-lite"/>
    </source>
</evidence>
<accession>A0A067MMW0</accession>
<proteinExistence type="predicted"/>
<feature type="region of interest" description="Disordered" evidence="1">
    <location>
        <begin position="213"/>
        <end position="251"/>
    </location>
</feature>
<dbReference type="AlphaFoldDB" id="A0A067MMW0"/>
<dbReference type="EMBL" id="KL198026">
    <property type="protein sequence ID" value="KDQ16854.1"/>
    <property type="molecule type" value="Genomic_DNA"/>
</dbReference>
<dbReference type="Proteomes" id="UP000027195">
    <property type="component" value="Unassembled WGS sequence"/>
</dbReference>
<feature type="region of interest" description="Disordered" evidence="1">
    <location>
        <begin position="1"/>
        <end position="22"/>
    </location>
</feature>
<dbReference type="HOGENOM" id="CLU_1106953_0_0_1"/>
<organism evidence="2 3">
    <name type="scientific">Botryobasidium botryosum (strain FD-172 SS1)</name>
    <dbReference type="NCBI Taxonomy" id="930990"/>
    <lineage>
        <taxon>Eukaryota</taxon>
        <taxon>Fungi</taxon>
        <taxon>Dikarya</taxon>
        <taxon>Basidiomycota</taxon>
        <taxon>Agaricomycotina</taxon>
        <taxon>Agaricomycetes</taxon>
        <taxon>Cantharellales</taxon>
        <taxon>Botryobasidiaceae</taxon>
        <taxon>Botryobasidium</taxon>
    </lineage>
</organism>
<sequence length="251" mass="27860">MSASLARPRPEIFRERSNLRSPTQKYAAGMGKVPLFHPFKSPSRTAPIHFRYPLFEPRRTPKPSPTTPTTAILTTRSSSSFTSSPTSLRLLPPPRPLLQTELHTGTLFPRGYTPSYSVPYAAISSFRDASRAFASPFSIHAPAVHVELHLRSVAPKDRRAQALSRYIGLRLDAEPVSFVGVGRFVEAMLDAGVECAGDWEVLFGPRWEEGTAEAREAYERSEGESELFSRARYDASDGEENESDYVSTPEA</sequence>
<feature type="compositionally biased region" description="Basic and acidic residues" evidence="1">
    <location>
        <begin position="8"/>
        <end position="18"/>
    </location>
</feature>
<protein>
    <submittedName>
        <fullName evidence="2">Uncharacterized protein</fullName>
    </submittedName>
</protein>
<evidence type="ECO:0000313" key="2">
    <source>
        <dbReference type="EMBL" id="KDQ16854.1"/>
    </source>
</evidence>
<dbReference type="InParanoid" id="A0A067MMW0"/>
<evidence type="ECO:0000313" key="3">
    <source>
        <dbReference type="Proteomes" id="UP000027195"/>
    </source>
</evidence>
<keyword evidence="3" id="KW-1185">Reference proteome</keyword>
<name>A0A067MMW0_BOTB1</name>
<gene>
    <name evidence="2" type="ORF">BOTBODRAFT_144548</name>
</gene>
<reference evidence="3" key="1">
    <citation type="journal article" date="2014" name="Proc. Natl. Acad. Sci. U.S.A.">
        <title>Extensive sampling of basidiomycete genomes demonstrates inadequacy of the white-rot/brown-rot paradigm for wood decay fungi.</title>
        <authorList>
            <person name="Riley R."/>
            <person name="Salamov A.A."/>
            <person name="Brown D.W."/>
            <person name="Nagy L.G."/>
            <person name="Floudas D."/>
            <person name="Held B.W."/>
            <person name="Levasseur A."/>
            <person name="Lombard V."/>
            <person name="Morin E."/>
            <person name="Otillar R."/>
            <person name="Lindquist E.A."/>
            <person name="Sun H."/>
            <person name="LaButti K.M."/>
            <person name="Schmutz J."/>
            <person name="Jabbour D."/>
            <person name="Luo H."/>
            <person name="Baker S.E."/>
            <person name="Pisabarro A.G."/>
            <person name="Walton J.D."/>
            <person name="Blanchette R.A."/>
            <person name="Henrissat B."/>
            <person name="Martin F."/>
            <person name="Cullen D."/>
            <person name="Hibbett D.S."/>
            <person name="Grigoriev I.V."/>
        </authorList>
    </citation>
    <scope>NUCLEOTIDE SEQUENCE [LARGE SCALE GENOMIC DNA]</scope>
    <source>
        <strain evidence="3">FD-172 SS1</strain>
    </source>
</reference>
<feature type="compositionally biased region" description="Basic and acidic residues" evidence="1">
    <location>
        <begin position="213"/>
        <end position="235"/>
    </location>
</feature>